<keyword evidence="1" id="KW-0472">Membrane</keyword>
<evidence type="ECO:0000313" key="2">
    <source>
        <dbReference type="EMBL" id="KNC79326.1"/>
    </source>
</evidence>
<evidence type="ECO:0000256" key="1">
    <source>
        <dbReference type="SAM" id="Phobius"/>
    </source>
</evidence>
<dbReference type="RefSeq" id="XP_014153228.1">
    <property type="nucleotide sequence ID" value="XM_014297753.1"/>
</dbReference>
<accession>A0A0L0FRX0</accession>
<feature type="transmembrane region" description="Helical" evidence="1">
    <location>
        <begin position="40"/>
        <end position="63"/>
    </location>
</feature>
<keyword evidence="1" id="KW-0812">Transmembrane</keyword>
<dbReference type="EMBL" id="KQ242324">
    <property type="protein sequence ID" value="KNC79326.1"/>
    <property type="molecule type" value="Genomic_DNA"/>
</dbReference>
<evidence type="ECO:0000313" key="3">
    <source>
        <dbReference type="Proteomes" id="UP000054560"/>
    </source>
</evidence>
<sequence length="71" mass="7723">MYKESGDEAKVGAQFGLLNLFIVVPQIIVTLVVAEMSVPIGLEAFMVMNGVAFGNAAIVAIFIRENPNYKY</sequence>
<proteinExistence type="predicted"/>
<dbReference type="AlphaFoldDB" id="A0A0L0FRX0"/>
<gene>
    <name evidence="2" type="ORF">SARC_08275</name>
</gene>
<dbReference type="GeneID" id="25908779"/>
<protein>
    <submittedName>
        <fullName evidence="2">Uncharacterized protein</fullName>
    </submittedName>
</protein>
<dbReference type="Proteomes" id="UP000054560">
    <property type="component" value="Unassembled WGS sequence"/>
</dbReference>
<keyword evidence="1" id="KW-1133">Transmembrane helix</keyword>
<organism evidence="2 3">
    <name type="scientific">Sphaeroforma arctica JP610</name>
    <dbReference type="NCBI Taxonomy" id="667725"/>
    <lineage>
        <taxon>Eukaryota</taxon>
        <taxon>Ichthyosporea</taxon>
        <taxon>Ichthyophonida</taxon>
        <taxon>Sphaeroforma</taxon>
    </lineage>
</organism>
<name>A0A0L0FRX0_9EUKA</name>
<keyword evidence="3" id="KW-1185">Reference proteome</keyword>
<feature type="transmembrane region" description="Helical" evidence="1">
    <location>
        <begin position="12"/>
        <end position="34"/>
    </location>
</feature>
<reference evidence="2 3" key="1">
    <citation type="submission" date="2011-02" db="EMBL/GenBank/DDBJ databases">
        <title>The Genome Sequence of Sphaeroforma arctica JP610.</title>
        <authorList>
            <consortium name="The Broad Institute Genome Sequencing Platform"/>
            <person name="Russ C."/>
            <person name="Cuomo C."/>
            <person name="Young S.K."/>
            <person name="Zeng Q."/>
            <person name="Gargeya S."/>
            <person name="Alvarado L."/>
            <person name="Berlin A."/>
            <person name="Chapman S.B."/>
            <person name="Chen Z."/>
            <person name="Freedman E."/>
            <person name="Gellesch M."/>
            <person name="Goldberg J."/>
            <person name="Griggs A."/>
            <person name="Gujja S."/>
            <person name="Heilman E."/>
            <person name="Heiman D."/>
            <person name="Howarth C."/>
            <person name="Mehta T."/>
            <person name="Neiman D."/>
            <person name="Pearson M."/>
            <person name="Roberts A."/>
            <person name="Saif S."/>
            <person name="Shea T."/>
            <person name="Shenoy N."/>
            <person name="Sisk P."/>
            <person name="Stolte C."/>
            <person name="Sykes S."/>
            <person name="White J."/>
            <person name="Yandava C."/>
            <person name="Burger G."/>
            <person name="Gray M.W."/>
            <person name="Holland P.W.H."/>
            <person name="King N."/>
            <person name="Lang F.B.F."/>
            <person name="Roger A.J."/>
            <person name="Ruiz-Trillo I."/>
            <person name="Haas B."/>
            <person name="Nusbaum C."/>
            <person name="Birren B."/>
        </authorList>
    </citation>
    <scope>NUCLEOTIDE SEQUENCE [LARGE SCALE GENOMIC DNA]</scope>
    <source>
        <strain evidence="2 3">JP610</strain>
    </source>
</reference>